<protein>
    <submittedName>
        <fullName evidence="2">Paraoxonase</fullName>
    </submittedName>
</protein>
<keyword evidence="1" id="KW-1133">Transmembrane helix</keyword>
<organism evidence="2 3">
    <name type="scientific">Truncatella angustata</name>
    <dbReference type="NCBI Taxonomy" id="152316"/>
    <lineage>
        <taxon>Eukaryota</taxon>
        <taxon>Fungi</taxon>
        <taxon>Dikarya</taxon>
        <taxon>Ascomycota</taxon>
        <taxon>Pezizomycotina</taxon>
        <taxon>Sordariomycetes</taxon>
        <taxon>Xylariomycetidae</taxon>
        <taxon>Amphisphaeriales</taxon>
        <taxon>Sporocadaceae</taxon>
        <taxon>Truncatella</taxon>
    </lineage>
</organism>
<proteinExistence type="predicted"/>
<dbReference type="EMBL" id="JAGPXC010000006">
    <property type="protein sequence ID" value="KAH6651890.1"/>
    <property type="molecule type" value="Genomic_DNA"/>
</dbReference>
<dbReference type="OrthoDB" id="5307922at2759"/>
<comment type="caution">
    <text evidence="2">The sequence shown here is derived from an EMBL/GenBank/DDBJ whole genome shotgun (WGS) entry which is preliminary data.</text>
</comment>
<keyword evidence="1" id="KW-0812">Transmembrane</keyword>
<evidence type="ECO:0000313" key="2">
    <source>
        <dbReference type="EMBL" id="KAH6651890.1"/>
    </source>
</evidence>
<dbReference type="SUPFAM" id="SSF63829">
    <property type="entry name" value="Calcium-dependent phosphotriesterase"/>
    <property type="match status" value="1"/>
</dbReference>
<sequence>MATAGTIRFGVIAVIIGLLGPYLYERYQILARFYSNAPERLPRINALQSYEVKFADRVRSCEEALLIQSAGLAILACDRGRERWNNVMGFSVPGPVPSGELYLYDYKNRNTADNESLKRFEIQDYEPGEDFHSLGLAYDESSSTLFVANHRHDGPRVELFRLDIDGLNAKHLRSIEHDLIHGPNAIVLRNSHEFFVTNDHHFLQKDSRLLSHAETYLALPLGTVVHVDISDTDSVKANIVARLPFANGIELLNKTTLAVASTSQAEVRLYNINDKEKPGSVPTLSYQTAIKVPFNVDNLAVSSDGRLLMAGHPHPPSLTKFASTRYICNDVSELAKADIVIQEYCKTGQSCSWASEWTEEGGVEHLYADTEYPTSATAAYDAERKVGIIAGLYAKGILVWRN</sequence>
<dbReference type="RefSeq" id="XP_045956168.1">
    <property type="nucleotide sequence ID" value="XM_046107669.1"/>
</dbReference>
<dbReference type="InterPro" id="IPR011042">
    <property type="entry name" value="6-blade_b-propeller_TolB-like"/>
</dbReference>
<evidence type="ECO:0000256" key="1">
    <source>
        <dbReference type="SAM" id="Phobius"/>
    </source>
</evidence>
<dbReference type="GeneID" id="70136560"/>
<accession>A0A9P8UGV3</accession>
<dbReference type="PANTHER" id="PTHR11799">
    <property type="entry name" value="PARAOXONASE"/>
    <property type="match status" value="1"/>
</dbReference>
<name>A0A9P8UGV3_9PEZI</name>
<dbReference type="InterPro" id="IPR051288">
    <property type="entry name" value="Serum_paraoxonase/arylesterase"/>
</dbReference>
<feature type="transmembrane region" description="Helical" evidence="1">
    <location>
        <begin position="6"/>
        <end position="24"/>
    </location>
</feature>
<dbReference type="PANTHER" id="PTHR11799:SF30">
    <property type="entry name" value="SERUM PARAOXONASE_ARYLESTERASE 2"/>
    <property type="match status" value="1"/>
</dbReference>
<keyword evidence="1" id="KW-0472">Membrane</keyword>
<keyword evidence="3" id="KW-1185">Reference proteome</keyword>
<evidence type="ECO:0000313" key="3">
    <source>
        <dbReference type="Proteomes" id="UP000758603"/>
    </source>
</evidence>
<dbReference type="AlphaFoldDB" id="A0A9P8UGV3"/>
<gene>
    <name evidence="2" type="ORF">BKA67DRAFT_660670</name>
</gene>
<dbReference type="Proteomes" id="UP000758603">
    <property type="component" value="Unassembled WGS sequence"/>
</dbReference>
<dbReference type="Gene3D" id="2.120.10.30">
    <property type="entry name" value="TolB, C-terminal domain"/>
    <property type="match status" value="1"/>
</dbReference>
<reference evidence="2" key="1">
    <citation type="journal article" date="2021" name="Nat. Commun.">
        <title>Genetic determinants of endophytism in the Arabidopsis root mycobiome.</title>
        <authorList>
            <person name="Mesny F."/>
            <person name="Miyauchi S."/>
            <person name="Thiergart T."/>
            <person name="Pickel B."/>
            <person name="Atanasova L."/>
            <person name="Karlsson M."/>
            <person name="Huettel B."/>
            <person name="Barry K.W."/>
            <person name="Haridas S."/>
            <person name="Chen C."/>
            <person name="Bauer D."/>
            <person name="Andreopoulos W."/>
            <person name="Pangilinan J."/>
            <person name="LaButti K."/>
            <person name="Riley R."/>
            <person name="Lipzen A."/>
            <person name="Clum A."/>
            <person name="Drula E."/>
            <person name="Henrissat B."/>
            <person name="Kohler A."/>
            <person name="Grigoriev I.V."/>
            <person name="Martin F.M."/>
            <person name="Hacquard S."/>
        </authorList>
    </citation>
    <scope>NUCLEOTIDE SEQUENCE</scope>
    <source>
        <strain evidence="2">MPI-SDFR-AT-0073</strain>
    </source>
</reference>